<dbReference type="FunFam" id="3.40.640.10:FF:000004">
    <property type="entry name" value="Acetylornithine aminotransferase"/>
    <property type="match status" value="1"/>
</dbReference>
<dbReference type="InterPro" id="IPR015424">
    <property type="entry name" value="PyrdxlP-dep_Trfase"/>
</dbReference>
<evidence type="ECO:0000256" key="4">
    <source>
        <dbReference type="RuleBase" id="RU003560"/>
    </source>
</evidence>
<evidence type="ECO:0000256" key="3">
    <source>
        <dbReference type="ARBA" id="ARBA00022898"/>
    </source>
</evidence>
<dbReference type="InterPro" id="IPR015422">
    <property type="entry name" value="PyrdxlP-dep_Trfase_small"/>
</dbReference>
<dbReference type="Gene3D" id="3.40.640.10">
    <property type="entry name" value="Type I PLP-dependent aspartate aminotransferase-like (Major domain)"/>
    <property type="match status" value="1"/>
</dbReference>
<gene>
    <name evidence="5" type="ORF">VSP0166_LOCUS11997</name>
</gene>
<dbReference type="EMBL" id="HBKP01016933">
    <property type="protein sequence ID" value="CAE2228176.1"/>
    <property type="molecule type" value="Transcribed_RNA"/>
</dbReference>
<dbReference type="InterPro" id="IPR050103">
    <property type="entry name" value="Class-III_PLP-dep_AT"/>
</dbReference>
<name>A0A7S4MKZ5_9EUKA</name>
<dbReference type="Pfam" id="PF00202">
    <property type="entry name" value="Aminotran_3"/>
    <property type="match status" value="1"/>
</dbReference>
<evidence type="ECO:0000256" key="2">
    <source>
        <dbReference type="ARBA" id="ARBA00008954"/>
    </source>
</evidence>
<comment type="similarity">
    <text evidence="2 4">Belongs to the class-III pyridoxal-phosphate-dependent aminotransferase family.</text>
</comment>
<organism evidence="5">
    <name type="scientific">Vannella robusta</name>
    <dbReference type="NCBI Taxonomy" id="1487602"/>
    <lineage>
        <taxon>Eukaryota</taxon>
        <taxon>Amoebozoa</taxon>
        <taxon>Discosea</taxon>
        <taxon>Flabellinia</taxon>
        <taxon>Vannellidae</taxon>
        <taxon>Vannella</taxon>
    </lineage>
</organism>
<evidence type="ECO:0000256" key="1">
    <source>
        <dbReference type="ARBA" id="ARBA00001933"/>
    </source>
</evidence>
<sequence length="470" mass="51617">MSVKKYKTPFILTEKERTLDDEFRHVLGLIYKEDSLNEEESKYITEEVVEYWEENVNPGFLEYRKSVSDEHTAVEWKDGEEGGAIFRSMRGTEYIDCLGGFGIFNVGHRHPKVVAAVRAQLKKQALHSQELLDPLRAYCAHLLAWIAPGNLQYSFFTNSGTESVEACLKMAMLCTGRNHFVATTGAFHGKTLGALSGTSKAAYRAPFRGALMDFVHLPLNDISALEAHFEGSDFTGHSIAGVILEPVQGEGGINITSVDYLRAARRLCTQYGACLIFDEVQTGMGRTGKMWGCDHARVVPDIMAVGKAFGGGVMPAGACIGSATVWAKFMENPFIMTTTFGGNPLAMAAAIATMEVIHNEGLVEQSKSKGEYFLAKLCGLQERFPHLVKEARGLGLMLGLEFHQNDDGYRFSAGCFSRGVLVSGTLVNARVVRIEPPLTISIEQIDQVIDAMTTTMMDIEQNRNNTGAKL</sequence>
<proteinExistence type="inferred from homology"/>
<dbReference type="InterPro" id="IPR049704">
    <property type="entry name" value="Aminotrans_3_PPA_site"/>
</dbReference>
<dbReference type="GO" id="GO:0033094">
    <property type="term" value="F:putrescine--2-oxoglutarate transaminase activity"/>
    <property type="evidence" value="ECO:0007669"/>
    <property type="project" value="TreeGrafter"/>
</dbReference>
<dbReference type="CDD" id="cd00610">
    <property type="entry name" value="OAT_like"/>
    <property type="match status" value="1"/>
</dbReference>
<dbReference type="AlphaFoldDB" id="A0A7S4MKZ5"/>
<comment type="cofactor">
    <cofactor evidence="1">
        <name>pyridoxal 5'-phosphate</name>
        <dbReference type="ChEBI" id="CHEBI:597326"/>
    </cofactor>
</comment>
<dbReference type="InterPro" id="IPR015421">
    <property type="entry name" value="PyrdxlP-dep_Trfase_major"/>
</dbReference>
<dbReference type="InterPro" id="IPR005814">
    <property type="entry name" value="Aminotrans_3"/>
</dbReference>
<protein>
    <submittedName>
        <fullName evidence="5">Uncharacterized protein</fullName>
    </submittedName>
</protein>
<accession>A0A7S4MKZ5</accession>
<dbReference type="PANTHER" id="PTHR11986">
    <property type="entry name" value="AMINOTRANSFERASE CLASS III"/>
    <property type="match status" value="1"/>
</dbReference>
<dbReference type="GO" id="GO:0042802">
    <property type="term" value="F:identical protein binding"/>
    <property type="evidence" value="ECO:0007669"/>
    <property type="project" value="TreeGrafter"/>
</dbReference>
<keyword evidence="3 4" id="KW-0663">Pyridoxal phosphate</keyword>
<evidence type="ECO:0000313" key="5">
    <source>
        <dbReference type="EMBL" id="CAE2228176.1"/>
    </source>
</evidence>
<dbReference type="PANTHER" id="PTHR11986:SF112">
    <property type="entry name" value="PUTRESCINE AMINOTRANSFERASE"/>
    <property type="match status" value="1"/>
</dbReference>
<dbReference type="GO" id="GO:0009447">
    <property type="term" value="P:putrescine catabolic process"/>
    <property type="evidence" value="ECO:0007669"/>
    <property type="project" value="TreeGrafter"/>
</dbReference>
<reference evidence="5" key="1">
    <citation type="submission" date="2021-01" db="EMBL/GenBank/DDBJ databases">
        <authorList>
            <person name="Corre E."/>
            <person name="Pelletier E."/>
            <person name="Niang G."/>
            <person name="Scheremetjew M."/>
            <person name="Finn R."/>
            <person name="Kale V."/>
            <person name="Holt S."/>
            <person name="Cochrane G."/>
            <person name="Meng A."/>
            <person name="Brown T."/>
            <person name="Cohen L."/>
        </authorList>
    </citation>
    <scope>NUCLEOTIDE SEQUENCE</scope>
    <source>
        <strain evidence="5">DIVA3 518/3/11/1/6</strain>
    </source>
</reference>
<dbReference type="SUPFAM" id="SSF53383">
    <property type="entry name" value="PLP-dependent transferases"/>
    <property type="match status" value="1"/>
</dbReference>
<dbReference type="PROSITE" id="PS00600">
    <property type="entry name" value="AA_TRANSFER_CLASS_3"/>
    <property type="match status" value="1"/>
</dbReference>
<dbReference type="GO" id="GO:0030170">
    <property type="term" value="F:pyridoxal phosphate binding"/>
    <property type="evidence" value="ECO:0007669"/>
    <property type="project" value="InterPro"/>
</dbReference>
<dbReference type="Gene3D" id="3.90.1150.10">
    <property type="entry name" value="Aspartate Aminotransferase, domain 1"/>
    <property type="match status" value="1"/>
</dbReference>